<keyword evidence="1" id="KW-0812">Transmembrane</keyword>
<gene>
    <name evidence="2" type="ORF">K8089_10245</name>
</gene>
<evidence type="ECO:0000313" key="3">
    <source>
        <dbReference type="Proteomes" id="UP001139461"/>
    </source>
</evidence>
<feature type="transmembrane region" description="Helical" evidence="1">
    <location>
        <begin position="385"/>
        <end position="403"/>
    </location>
</feature>
<accession>A0A9X1U0Y4</accession>
<keyword evidence="1" id="KW-1133">Transmembrane helix</keyword>
<organism evidence="2 3">
    <name type="scientific">Aequorivita vitellina</name>
    <dbReference type="NCBI Taxonomy" id="2874475"/>
    <lineage>
        <taxon>Bacteria</taxon>
        <taxon>Pseudomonadati</taxon>
        <taxon>Bacteroidota</taxon>
        <taxon>Flavobacteriia</taxon>
        <taxon>Flavobacteriales</taxon>
        <taxon>Flavobacteriaceae</taxon>
        <taxon>Aequorivita</taxon>
    </lineage>
</organism>
<reference evidence="2" key="1">
    <citation type="submission" date="2021-09" db="EMBL/GenBank/DDBJ databases">
        <title>Genome of Aequorivita sp. strain F47161.</title>
        <authorList>
            <person name="Wang Y."/>
        </authorList>
    </citation>
    <scope>NUCLEOTIDE SEQUENCE</scope>
    <source>
        <strain evidence="2">F47161</strain>
    </source>
</reference>
<sequence length="409" mass="47758">MIWKNKPLLFLFLLLAEISFAQLNTYNYSREISGISETWHTIELPDAIFGKIDNSLNDFRIYGITKTDTIEVPYLLKIASEKETEKNIEFNLLNTAKKGNTYFFTFEIPSEKTINEIDLNFKQQNFNWLVNLEGSQDNNEWFSIVSDYRILSIKNELTHYQFTNVKFPKSKYRYLRLQVTANEKPELLAAETQLSSTKAADFKKFTVKNFSTSENKDLKRTIVDIDFPQPLPISLISLKIIDSLDYYRPVTIKYLTDSTKTEKGWKYNFNTLRSSVLSSLENNDLHFKSIIAKRVRVEIENYDNRPLKIEDVIAKGYIHTLVARFAEPASYYLVYGKPKAKKPNYDISKFSENIPINMAAVKLSEEIKIAKKEVSKRSPLFENKLWLWIIMAVIICLLGWFTIKMIQKK</sequence>
<comment type="caution">
    <text evidence="2">The sequence shown here is derived from an EMBL/GenBank/DDBJ whole genome shotgun (WGS) entry which is preliminary data.</text>
</comment>
<keyword evidence="3" id="KW-1185">Reference proteome</keyword>
<name>A0A9X1U0Y4_9FLAO</name>
<dbReference type="Proteomes" id="UP001139461">
    <property type="component" value="Unassembled WGS sequence"/>
</dbReference>
<dbReference type="Pfam" id="PF13163">
    <property type="entry name" value="DUF3999"/>
    <property type="match status" value="1"/>
</dbReference>
<keyword evidence="1" id="KW-0472">Membrane</keyword>
<dbReference type="InterPro" id="IPR008979">
    <property type="entry name" value="Galactose-bd-like_sf"/>
</dbReference>
<dbReference type="RefSeq" id="WP_237603192.1">
    <property type="nucleotide sequence ID" value="NZ_JAIRBA010000019.1"/>
</dbReference>
<proteinExistence type="predicted"/>
<protein>
    <submittedName>
        <fullName evidence="2">DUF3999 family protein</fullName>
    </submittedName>
</protein>
<evidence type="ECO:0000256" key="1">
    <source>
        <dbReference type="SAM" id="Phobius"/>
    </source>
</evidence>
<dbReference type="InterPro" id="IPR025060">
    <property type="entry name" value="DUF3999"/>
</dbReference>
<dbReference type="Gene3D" id="2.60.120.260">
    <property type="entry name" value="Galactose-binding domain-like"/>
    <property type="match status" value="1"/>
</dbReference>
<dbReference type="SUPFAM" id="SSF49785">
    <property type="entry name" value="Galactose-binding domain-like"/>
    <property type="match status" value="1"/>
</dbReference>
<dbReference type="AlphaFoldDB" id="A0A9X1U0Y4"/>
<dbReference type="EMBL" id="JAIRBA010000019">
    <property type="protein sequence ID" value="MCG2419404.1"/>
    <property type="molecule type" value="Genomic_DNA"/>
</dbReference>
<evidence type="ECO:0000313" key="2">
    <source>
        <dbReference type="EMBL" id="MCG2419404.1"/>
    </source>
</evidence>